<sequence length="1196" mass="130746">MSSSIPAGGQPAISRYMYPKPSRKPFNMERGAEESEGEWWSEDEDNTTQPSRAAYVTQRATMVGSSTKAGARAQNRKIEKKYSVHKPIREKSKGRQKKQNALAGIKLVTNFSMPAPVPTIQPHFQQVTSKPEPRFVDLEALQALDPQASEGLGSFWKSRKNRALKKGANAAGINEGRSQNITSSRENAGGTNEISKAKGMAPRRLELDLSPSDRPIVIGISIPSARLTEHSTSPQTAISETSKYTRNYDAETPTIIITPAHAGSIWSALDDNTPAVGPGHRSSSELFSRPPQNAMGIYDAEKAPPMPRLLEAAILQGQQRQDVDRSYFSPDTENGTTWEDDSPVSDVKSRPRTKTFSTGTFFEEDETPILALSKTSLDSSNSMNASRASVNTVATRHRSKGWWNYITTPFLTRSNTVASRGVFENQTPPALPSLATDGAIAQQAGREKEGRKWEKQFSPITPATSTSINSDAWWDISAKENQFKHLSLPEDIHDKRHKVQTSSGTVPLVEAETASMGGLTPEMRTQSPLQRDIFARSPERRAISSPQVIVLNGTRTVETNNYMIMPNSSVQDAQTTQRIRQTEYTPASDRPLSSPPPPPYSPPPRRAATSNDRAVLPLTPGQLELPQSGTPPELQYPSSPGPLSPSLQRAMATRGGIPMSEVNTSTADTTRIPMLEVPLTPGTQRLINLNTNINTVNVNSRYGELLPRNEPVYFEPPPTAATSSKSQKAEAKRRQLEKEDSETEKGGCCWKFLKCIPKRKCCGRSGPESLKKRKWYIGLITAFLTMVILAVALATTLHQKSSTVIGPSQWLNITGFPPIFAGLSTVANPVNIKTTTACIFPGTVWSCSLPKELQSTIGENPVNEPNLLFNIQWDNSSQTNSTFANVTGGSKLKLRGVGNAVSARQFIRHLVLKTREIITFVPNPAPPSFAEGFFLGNTTDGIVSPNKNGEPTPFYISLLQPAAFGLTKREVVEGKTVDFPNITAEIPSPSLNNDGTAAPANLIPLPSQQPIRLYDRDLPTEHYGFYTYYDRSIFLKSIAFKDAADLNDGDSPDDLNGGALKTAANFRVTWAQTRFLIQMWTRMNSTARLNGNLPIKGNFTQPGTFPYPITITIDRHGGDISKKMVYSYRMGVGQSINASSGVLMSEARAFGGTTINPAPFLFQNQTSDPALGGFDGGTSGCNCQWTNFQKVLPAGR</sequence>
<feature type="compositionally biased region" description="Basic and acidic residues" evidence="1">
    <location>
        <begin position="727"/>
        <end position="738"/>
    </location>
</feature>
<evidence type="ECO:0000313" key="4">
    <source>
        <dbReference type="Proteomes" id="UP000887226"/>
    </source>
</evidence>
<feature type="region of interest" description="Disordered" evidence="1">
    <location>
        <begin position="563"/>
        <end position="648"/>
    </location>
</feature>
<feature type="compositionally biased region" description="Basic and acidic residues" evidence="1">
    <location>
        <begin position="76"/>
        <end position="93"/>
    </location>
</feature>
<feature type="region of interest" description="Disordered" evidence="1">
    <location>
        <begin position="1"/>
        <end position="100"/>
    </location>
</feature>
<reference evidence="3" key="1">
    <citation type="journal article" date="2021" name="IMA Fungus">
        <title>Genomic characterization of three marine fungi, including Emericellopsis atlantica sp. nov. with signatures of a generalist lifestyle and marine biomass degradation.</title>
        <authorList>
            <person name="Hagestad O.C."/>
            <person name="Hou L."/>
            <person name="Andersen J.H."/>
            <person name="Hansen E.H."/>
            <person name="Altermark B."/>
            <person name="Li C."/>
            <person name="Kuhnert E."/>
            <person name="Cox R.J."/>
            <person name="Crous P.W."/>
            <person name="Spatafora J.W."/>
            <person name="Lail K."/>
            <person name="Amirebrahimi M."/>
            <person name="Lipzen A."/>
            <person name="Pangilinan J."/>
            <person name="Andreopoulos W."/>
            <person name="Hayes R.D."/>
            <person name="Ng V."/>
            <person name="Grigoriev I.V."/>
            <person name="Jackson S.A."/>
            <person name="Sutton T.D.S."/>
            <person name="Dobson A.D.W."/>
            <person name="Rama T."/>
        </authorList>
    </citation>
    <scope>NUCLEOTIDE SEQUENCE</scope>
    <source>
        <strain evidence="3">TRa3180A</strain>
    </source>
</reference>
<gene>
    <name evidence="3" type="ORF">BJ878DRAFT_221643</name>
</gene>
<proteinExistence type="predicted"/>
<feature type="transmembrane region" description="Helical" evidence="2">
    <location>
        <begin position="775"/>
        <end position="797"/>
    </location>
</feature>
<keyword evidence="4" id="KW-1185">Reference proteome</keyword>
<name>A0A9P8CCF2_9HELO</name>
<feature type="compositionally biased region" description="Polar residues" evidence="1">
    <location>
        <begin position="58"/>
        <end position="68"/>
    </location>
</feature>
<protein>
    <recommendedName>
        <fullName evidence="5">Glycoprotease family protein</fullName>
    </recommendedName>
</protein>
<dbReference type="AlphaFoldDB" id="A0A9P8CCF2"/>
<evidence type="ECO:0000256" key="1">
    <source>
        <dbReference type="SAM" id="MobiDB-lite"/>
    </source>
</evidence>
<feature type="compositionally biased region" description="Polar residues" evidence="1">
    <location>
        <begin position="176"/>
        <end position="194"/>
    </location>
</feature>
<keyword evidence="2" id="KW-0812">Transmembrane</keyword>
<feature type="region of interest" description="Disordered" evidence="1">
    <location>
        <begin position="709"/>
        <end position="740"/>
    </location>
</feature>
<evidence type="ECO:0000256" key="2">
    <source>
        <dbReference type="SAM" id="Phobius"/>
    </source>
</evidence>
<dbReference type="OrthoDB" id="10259622at2759"/>
<dbReference type="EMBL" id="MU254193">
    <property type="protein sequence ID" value="KAG9241560.1"/>
    <property type="molecule type" value="Genomic_DNA"/>
</dbReference>
<keyword evidence="2" id="KW-1133">Transmembrane helix</keyword>
<organism evidence="3 4">
    <name type="scientific">Calycina marina</name>
    <dbReference type="NCBI Taxonomy" id="1763456"/>
    <lineage>
        <taxon>Eukaryota</taxon>
        <taxon>Fungi</taxon>
        <taxon>Dikarya</taxon>
        <taxon>Ascomycota</taxon>
        <taxon>Pezizomycotina</taxon>
        <taxon>Leotiomycetes</taxon>
        <taxon>Helotiales</taxon>
        <taxon>Pezizellaceae</taxon>
        <taxon>Calycina</taxon>
    </lineage>
</organism>
<accession>A0A9P8CCF2</accession>
<feature type="compositionally biased region" description="Acidic residues" evidence="1">
    <location>
        <begin position="34"/>
        <end position="46"/>
    </location>
</feature>
<evidence type="ECO:0008006" key="5">
    <source>
        <dbReference type="Google" id="ProtNLM"/>
    </source>
</evidence>
<feature type="region of interest" description="Disordered" evidence="1">
    <location>
        <begin position="167"/>
        <end position="199"/>
    </location>
</feature>
<feature type="region of interest" description="Disordered" evidence="1">
    <location>
        <begin position="321"/>
        <end position="353"/>
    </location>
</feature>
<feature type="compositionally biased region" description="Polar residues" evidence="1">
    <location>
        <begin position="563"/>
        <end position="585"/>
    </location>
</feature>
<dbReference type="Proteomes" id="UP000887226">
    <property type="component" value="Unassembled WGS sequence"/>
</dbReference>
<comment type="caution">
    <text evidence="3">The sequence shown here is derived from an EMBL/GenBank/DDBJ whole genome shotgun (WGS) entry which is preliminary data.</text>
</comment>
<evidence type="ECO:0000313" key="3">
    <source>
        <dbReference type="EMBL" id="KAG9241560.1"/>
    </source>
</evidence>
<feature type="compositionally biased region" description="Pro residues" evidence="1">
    <location>
        <begin position="593"/>
        <end position="605"/>
    </location>
</feature>
<keyword evidence="2" id="KW-0472">Membrane</keyword>